<proteinExistence type="predicted"/>
<dbReference type="Proteomes" id="UP000063991">
    <property type="component" value="Chromosome"/>
</dbReference>
<reference evidence="1 2" key="1">
    <citation type="submission" date="2015-12" db="EMBL/GenBank/DDBJ databases">
        <authorList>
            <person name="Shamseldin A."/>
            <person name="Moawad H."/>
            <person name="Abd El-Rahim W.M."/>
            <person name="Sadowsky M.J."/>
        </authorList>
    </citation>
    <scope>NUCLEOTIDE SEQUENCE [LARGE SCALE GENOMIC DNA]</scope>
    <source>
        <strain evidence="1 2">D7</strain>
    </source>
</reference>
<sequence length="398" mass="46033">MNSIRTKIIAVAKDEGAYLAEWIFHHLYKGFDEIEILINRTTDDSREIVERISKGYPQVSYSNSDFIDWIPGTASKKFQHLAYANALERTLQHSGNTITHIMFLDVDEFWIHEDSSISISDYLAAMETDKGVSFSWLNELPTSEVFQMLSSAFVGERSSLVKSIFPVSRGIKKVRPHQPLLKDNQYINADGTRWEEKAGVDENSVKSVYSPAFVYHRMYRSPMEYVSTLATGSMRGAEIPFKTNRHGLPRARKESLVTVVLEHEKWLSYESKRREFMEELDLEQLRLKSQKFVEERYLKSISYLSSFLSTHHKPLLKLFANVSCKEVEDAFIKHHDDLVSTYANNVEKIRDLAISCEHYSLKEARRLMKIALKLRPEGPRIIEKLKYYDNELASSGIN</sequence>
<dbReference type="Pfam" id="PF13704">
    <property type="entry name" value="Glyco_tranf_2_4"/>
    <property type="match status" value="1"/>
</dbReference>
<dbReference type="EMBL" id="CP014323">
    <property type="protein sequence ID" value="AMJ99749.1"/>
    <property type="molecule type" value="Genomic_DNA"/>
</dbReference>
<dbReference type="RefSeq" id="WP_061095933.1">
    <property type="nucleotide sequence ID" value="NZ_CP014323.1"/>
</dbReference>
<dbReference type="AlphaFoldDB" id="A0A126Q5H1"/>
<gene>
    <name evidence="1" type="ORF">AVL55_17260</name>
</gene>
<evidence type="ECO:0000313" key="2">
    <source>
        <dbReference type="Proteomes" id="UP000063991"/>
    </source>
</evidence>
<evidence type="ECO:0008006" key="3">
    <source>
        <dbReference type="Google" id="ProtNLM"/>
    </source>
</evidence>
<protein>
    <recommendedName>
        <fullName evidence="3">Glycosyl transferase family 2</fullName>
    </recommendedName>
</protein>
<accession>A0A126Q5H1</accession>
<dbReference type="InterPro" id="IPR029044">
    <property type="entry name" value="Nucleotide-diphossugar_trans"/>
</dbReference>
<name>A0A126Q5H1_ALTMA</name>
<dbReference type="SUPFAM" id="SSF53448">
    <property type="entry name" value="Nucleotide-diphospho-sugar transferases"/>
    <property type="match status" value="1"/>
</dbReference>
<evidence type="ECO:0000313" key="1">
    <source>
        <dbReference type="EMBL" id="AMJ99749.1"/>
    </source>
</evidence>
<organism evidence="1 2">
    <name type="scientific">Alteromonas macleodii</name>
    <name type="common">Pseudoalteromonas macleodii</name>
    <dbReference type="NCBI Taxonomy" id="28108"/>
    <lineage>
        <taxon>Bacteria</taxon>
        <taxon>Pseudomonadati</taxon>
        <taxon>Pseudomonadota</taxon>
        <taxon>Gammaproteobacteria</taxon>
        <taxon>Alteromonadales</taxon>
        <taxon>Alteromonadaceae</taxon>
        <taxon>Alteromonas/Salinimonas group</taxon>
        <taxon>Alteromonas</taxon>
    </lineage>
</organism>